<dbReference type="OrthoDB" id="89939at2759"/>
<dbReference type="InterPro" id="IPR052579">
    <property type="entry name" value="Zinc_finger_SWIM"/>
</dbReference>
<accession>A0A225UIP9</accession>
<reference evidence="2" key="1">
    <citation type="submission" date="2017-03" db="EMBL/GenBank/DDBJ databases">
        <title>Phytopthora megakarya and P. palmivora, two closely related causual agents of cacao black pod achieved similar genome size and gene model numbers by different mechanisms.</title>
        <authorList>
            <person name="Ali S."/>
            <person name="Shao J."/>
            <person name="Larry D.J."/>
            <person name="Kronmiller B."/>
            <person name="Shen D."/>
            <person name="Strem M.D."/>
            <person name="Melnick R.L."/>
            <person name="Guiltinan M.J."/>
            <person name="Tyler B.M."/>
            <person name="Meinhardt L.W."/>
            <person name="Bailey B.A."/>
        </authorList>
    </citation>
    <scope>NUCLEOTIDE SEQUENCE [LARGE SCALE GENOMIC DNA]</scope>
    <source>
        <strain evidence="2">zdho120</strain>
    </source>
</reference>
<evidence type="ECO:0000313" key="1">
    <source>
        <dbReference type="EMBL" id="OWY92868.1"/>
    </source>
</evidence>
<dbReference type="EMBL" id="NBNE01017151">
    <property type="protein sequence ID" value="OWY92868.1"/>
    <property type="molecule type" value="Genomic_DNA"/>
</dbReference>
<keyword evidence="2" id="KW-1185">Reference proteome</keyword>
<sequence>MQARLTRVYIRRDRIGNSGFFTYFEKNWHNCQERWIMHHRADLPHFRNHTNNQLEGFLEKLKDGVDGSMSMAQCVKSGFDLRVENEYNYRHSRIVQFVNSN</sequence>
<gene>
    <name evidence="1" type="ORF">PHMEG_00037943</name>
</gene>
<comment type="caution">
    <text evidence="1">The sequence shown here is derived from an EMBL/GenBank/DDBJ whole genome shotgun (WGS) entry which is preliminary data.</text>
</comment>
<dbReference type="PANTHER" id="PTHR31569">
    <property type="entry name" value="SWIM-TYPE DOMAIN-CONTAINING PROTEIN"/>
    <property type="match status" value="1"/>
</dbReference>
<dbReference type="PANTHER" id="PTHR31569:SF4">
    <property type="entry name" value="SWIM-TYPE DOMAIN-CONTAINING PROTEIN"/>
    <property type="match status" value="1"/>
</dbReference>
<name>A0A225UIP9_9STRA</name>
<proteinExistence type="predicted"/>
<evidence type="ECO:0000313" key="2">
    <source>
        <dbReference type="Proteomes" id="UP000198211"/>
    </source>
</evidence>
<dbReference type="Proteomes" id="UP000198211">
    <property type="component" value="Unassembled WGS sequence"/>
</dbReference>
<protein>
    <submittedName>
        <fullName evidence="1">Uncharacterized protein</fullName>
    </submittedName>
</protein>
<organism evidence="1 2">
    <name type="scientific">Phytophthora megakarya</name>
    <dbReference type="NCBI Taxonomy" id="4795"/>
    <lineage>
        <taxon>Eukaryota</taxon>
        <taxon>Sar</taxon>
        <taxon>Stramenopiles</taxon>
        <taxon>Oomycota</taxon>
        <taxon>Peronosporomycetes</taxon>
        <taxon>Peronosporales</taxon>
        <taxon>Peronosporaceae</taxon>
        <taxon>Phytophthora</taxon>
    </lineage>
</organism>
<dbReference type="AlphaFoldDB" id="A0A225UIP9"/>